<dbReference type="InterPro" id="IPR010115">
    <property type="entry name" value="FbiA/CofD"/>
</dbReference>
<dbReference type="InterPro" id="IPR002882">
    <property type="entry name" value="CofD"/>
</dbReference>
<dbReference type="SUPFAM" id="SSF142338">
    <property type="entry name" value="CofD-like"/>
    <property type="match status" value="1"/>
</dbReference>
<protein>
    <submittedName>
        <fullName evidence="3">2-phospho-L-lactate transferase</fullName>
        <ecNumber evidence="3">2.7.8.28</ecNumber>
    </submittedName>
</protein>
<dbReference type="HAMAP" id="MF_01257">
    <property type="entry name" value="CofD"/>
    <property type="match status" value="1"/>
</dbReference>
<evidence type="ECO:0000256" key="1">
    <source>
        <dbReference type="ARBA" id="ARBA00022679"/>
    </source>
</evidence>
<gene>
    <name evidence="3" type="primary">cofD</name>
    <name evidence="3" type="ORF">ACFOMP_16910</name>
</gene>
<dbReference type="InterPro" id="IPR038136">
    <property type="entry name" value="CofD-like_dom_sf"/>
</dbReference>
<comment type="caution">
    <text evidence="3">The sequence shown here is derived from an EMBL/GenBank/DDBJ whole genome shotgun (WGS) entry which is preliminary data.</text>
</comment>
<dbReference type="RefSeq" id="WP_104493777.1">
    <property type="nucleotide sequence ID" value="NZ_JBHRXE010000050.1"/>
</dbReference>
<dbReference type="PANTHER" id="PTHR43007">
    <property type="entry name" value="2-PHOSPHO-L-LACTATE TRANSFERASE"/>
    <property type="match status" value="1"/>
</dbReference>
<dbReference type="Pfam" id="PF01933">
    <property type="entry name" value="CofD"/>
    <property type="match status" value="1"/>
</dbReference>
<keyword evidence="4" id="KW-1185">Reference proteome</keyword>
<dbReference type="NCBIfam" id="TIGR01819">
    <property type="entry name" value="F420_cofD"/>
    <property type="match status" value="1"/>
</dbReference>
<dbReference type="PANTHER" id="PTHR43007:SF1">
    <property type="entry name" value="2-PHOSPHO-L-LACTATE TRANSFERASE"/>
    <property type="match status" value="1"/>
</dbReference>
<evidence type="ECO:0000313" key="4">
    <source>
        <dbReference type="Proteomes" id="UP001595596"/>
    </source>
</evidence>
<sequence length="317" mass="33917">MTRVTLLAGGVGGAKMAEGLAALPGVDLTVIGNVADDDEFHGLWVSPDIDTLSYSLAGLIDRRQGWGVADEGHRALEVLARLGQDCWMSLGDRDFGLHIWRTMRRMRGDRPSVIAADAARALGVGPRIVLPTDDRVQTRVRTDAGWLSFQEYFVREKCAPEIRELRLDGIEAARPTPEALAAIAEAEAIVIAPSNPLVSIAPILAVPGIAEGLRQARVPRIAVSPFIAGKVVKGPADRMMAALGLRADAVGVAERYAGLADVLVIDDLDSAHSAAIAARGLHPECRPILMRDQGDKQRLAAEVLEIARMLAAREEVA</sequence>
<proteinExistence type="inferred from homology"/>
<reference evidence="4" key="1">
    <citation type="journal article" date="2019" name="Int. J. Syst. Evol. Microbiol.">
        <title>The Global Catalogue of Microorganisms (GCM) 10K type strain sequencing project: providing services to taxonomists for standard genome sequencing and annotation.</title>
        <authorList>
            <consortium name="The Broad Institute Genomics Platform"/>
            <consortium name="The Broad Institute Genome Sequencing Center for Infectious Disease"/>
            <person name="Wu L."/>
            <person name="Ma J."/>
        </authorList>
    </citation>
    <scope>NUCLEOTIDE SEQUENCE [LARGE SCALE GENOMIC DNA]</scope>
    <source>
        <strain evidence="4">VKM B-3226</strain>
    </source>
</reference>
<dbReference type="EC" id="2.7.8.28" evidence="3"/>
<accession>A0ABV7S1Z9</accession>
<dbReference type="Gene3D" id="1.10.8.240">
    <property type="entry name" value="CofD-like domain"/>
    <property type="match status" value="1"/>
</dbReference>
<dbReference type="EMBL" id="JBHRXE010000050">
    <property type="protein sequence ID" value="MFC3571143.1"/>
    <property type="molecule type" value="Genomic_DNA"/>
</dbReference>
<dbReference type="Gene3D" id="3.40.50.10680">
    <property type="entry name" value="CofD-like domains"/>
    <property type="match status" value="1"/>
</dbReference>
<keyword evidence="2" id="KW-0460">Magnesium</keyword>
<evidence type="ECO:0000256" key="2">
    <source>
        <dbReference type="ARBA" id="ARBA00022842"/>
    </source>
</evidence>
<dbReference type="Proteomes" id="UP001595596">
    <property type="component" value="Unassembled WGS sequence"/>
</dbReference>
<evidence type="ECO:0000313" key="3">
    <source>
        <dbReference type="EMBL" id="MFC3571143.1"/>
    </source>
</evidence>
<dbReference type="GO" id="GO:0043743">
    <property type="term" value="F:LPPG:FO 2-phospho-L-lactate transferase activity"/>
    <property type="evidence" value="ECO:0007669"/>
    <property type="project" value="UniProtKB-EC"/>
</dbReference>
<dbReference type="CDD" id="cd07186">
    <property type="entry name" value="CofD_like"/>
    <property type="match status" value="1"/>
</dbReference>
<keyword evidence="1 3" id="KW-0808">Transferase</keyword>
<name>A0ABV7S1Z9_9RHOB</name>
<organism evidence="3 4">
    <name type="scientific">Paracoccus simplex</name>
    <dbReference type="NCBI Taxonomy" id="2086346"/>
    <lineage>
        <taxon>Bacteria</taxon>
        <taxon>Pseudomonadati</taxon>
        <taxon>Pseudomonadota</taxon>
        <taxon>Alphaproteobacteria</taxon>
        <taxon>Rhodobacterales</taxon>
        <taxon>Paracoccaceae</taxon>
        <taxon>Paracoccus</taxon>
    </lineage>
</organism>